<organism evidence="2 3">
    <name type="scientific">Pleuronectes platessa</name>
    <name type="common">European plaice</name>
    <dbReference type="NCBI Taxonomy" id="8262"/>
    <lineage>
        <taxon>Eukaryota</taxon>
        <taxon>Metazoa</taxon>
        <taxon>Chordata</taxon>
        <taxon>Craniata</taxon>
        <taxon>Vertebrata</taxon>
        <taxon>Euteleostomi</taxon>
        <taxon>Actinopterygii</taxon>
        <taxon>Neopterygii</taxon>
        <taxon>Teleostei</taxon>
        <taxon>Neoteleostei</taxon>
        <taxon>Acanthomorphata</taxon>
        <taxon>Carangaria</taxon>
        <taxon>Pleuronectiformes</taxon>
        <taxon>Pleuronectoidei</taxon>
        <taxon>Pleuronectidae</taxon>
        <taxon>Pleuronectes</taxon>
    </lineage>
</organism>
<evidence type="ECO:0000313" key="2">
    <source>
        <dbReference type="EMBL" id="CAB1429037.1"/>
    </source>
</evidence>
<gene>
    <name evidence="2" type="ORF">PLEPLA_LOCUS17012</name>
</gene>
<keyword evidence="3" id="KW-1185">Reference proteome</keyword>
<protein>
    <submittedName>
        <fullName evidence="2">Uncharacterized protein</fullName>
    </submittedName>
</protein>
<dbReference type="EMBL" id="CADEAL010001112">
    <property type="protein sequence ID" value="CAB1429037.1"/>
    <property type="molecule type" value="Genomic_DNA"/>
</dbReference>
<accession>A0A9N7UEF1</accession>
<feature type="region of interest" description="Disordered" evidence="1">
    <location>
        <begin position="21"/>
        <end position="67"/>
    </location>
</feature>
<comment type="caution">
    <text evidence="2">The sequence shown here is derived from an EMBL/GenBank/DDBJ whole genome shotgun (WGS) entry which is preliminary data.</text>
</comment>
<reference evidence="2" key="1">
    <citation type="submission" date="2020-03" db="EMBL/GenBank/DDBJ databases">
        <authorList>
            <person name="Weist P."/>
        </authorList>
    </citation>
    <scope>NUCLEOTIDE SEQUENCE</scope>
</reference>
<dbReference type="AlphaFoldDB" id="A0A9N7UEF1"/>
<feature type="compositionally biased region" description="Polar residues" evidence="1">
    <location>
        <begin position="23"/>
        <end position="38"/>
    </location>
</feature>
<evidence type="ECO:0000313" key="3">
    <source>
        <dbReference type="Proteomes" id="UP001153269"/>
    </source>
</evidence>
<dbReference type="Proteomes" id="UP001153269">
    <property type="component" value="Unassembled WGS sequence"/>
</dbReference>
<name>A0A9N7UEF1_PLEPL</name>
<feature type="compositionally biased region" description="Basic and acidic residues" evidence="1">
    <location>
        <begin position="54"/>
        <end position="67"/>
    </location>
</feature>
<proteinExistence type="predicted"/>
<evidence type="ECO:0000256" key="1">
    <source>
        <dbReference type="SAM" id="MobiDB-lite"/>
    </source>
</evidence>
<sequence length="67" mass="7459">MAEQAASNKAALAVPVRLCLPRSFSSDTELGIRTTSPVRRTPNKDGEEEEEKEEDKKVEEEGKQERG</sequence>